<name>A0A7M7ITL6_NASVI</name>
<dbReference type="KEGG" id="nvi:107981674"/>
<reference evidence="2" key="1">
    <citation type="submission" date="2021-01" db="UniProtKB">
        <authorList>
            <consortium name="EnsemblMetazoa"/>
        </authorList>
    </citation>
    <scope>IDENTIFICATION</scope>
</reference>
<keyword evidence="3" id="KW-1185">Reference proteome</keyword>
<dbReference type="GeneID" id="116417565"/>
<evidence type="ECO:0000313" key="2">
    <source>
        <dbReference type="EnsemblMetazoa" id="XP_016843418"/>
    </source>
</evidence>
<protein>
    <submittedName>
        <fullName evidence="2">Uncharacterized protein</fullName>
    </submittedName>
</protein>
<dbReference type="Proteomes" id="UP000002358">
    <property type="component" value="Chromosome 1"/>
</dbReference>
<dbReference type="EnsemblMetazoa" id="XM_031931087">
    <property type="protein sequence ID" value="XP_031786947"/>
    <property type="gene ID" value="LOC116417565"/>
</dbReference>
<accession>A0A7M7ITL6</accession>
<dbReference type="RefSeq" id="XP_016843418.1">
    <property type="nucleotide sequence ID" value="XM_016987929.3"/>
</dbReference>
<feature type="region of interest" description="Disordered" evidence="1">
    <location>
        <begin position="1"/>
        <end position="21"/>
    </location>
</feature>
<dbReference type="InParanoid" id="A0A7M7ITL6"/>
<evidence type="ECO:0000313" key="3">
    <source>
        <dbReference type="Proteomes" id="UP000002358"/>
    </source>
</evidence>
<organism evidence="2 3">
    <name type="scientific">Nasonia vitripennis</name>
    <name type="common">Parasitic wasp</name>
    <dbReference type="NCBI Taxonomy" id="7425"/>
    <lineage>
        <taxon>Eukaryota</taxon>
        <taxon>Metazoa</taxon>
        <taxon>Ecdysozoa</taxon>
        <taxon>Arthropoda</taxon>
        <taxon>Hexapoda</taxon>
        <taxon>Insecta</taxon>
        <taxon>Pterygota</taxon>
        <taxon>Neoptera</taxon>
        <taxon>Endopterygota</taxon>
        <taxon>Hymenoptera</taxon>
        <taxon>Apocrita</taxon>
        <taxon>Proctotrupomorpha</taxon>
        <taxon>Chalcidoidea</taxon>
        <taxon>Pteromalidae</taxon>
        <taxon>Pteromalinae</taxon>
        <taxon>Nasonia</taxon>
    </lineage>
</organism>
<dbReference type="RefSeq" id="XP_031786947.1">
    <property type="nucleotide sequence ID" value="XM_031931087.1"/>
</dbReference>
<dbReference type="GeneID" id="107981674"/>
<dbReference type="EnsemblMetazoa" id="XM_016987929">
    <property type="protein sequence ID" value="XP_016843418"/>
    <property type="gene ID" value="LOC107981674"/>
</dbReference>
<proteinExistence type="predicted"/>
<dbReference type="KEGG" id="nvi:116417565"/>
<dbReference type="AlphaFoldDB" id="A0A7M7ITL6"/>
<evidence type="ECO:0000256" key="1">
    <source>
        <dbReference type="SAM" id="MobiDB-lite"/>
    </source>
</evidence>
<sequence>MALNCEGKDSNSLSKDSNKSSEVIDETPLRCSYSHTRRLMRKGASFPACRYLLRDIIKHEKKEKADAEAASNAAAAVAINMILQATSDESNAIIDSREDSHFEVELVDCIVEINDAEQDVTTAANISNYPILEVDTDLLTSNES</sequence>